<reference evidence="11 12" key="1">
    <citation type="submission" date="2010-12" db="EMBL/GenBank/DDBJ databases">
        <title>Complete sequence of Bacillus cellulosilyticus DSM 2522.</title>
        <authorList>
            <consortium name="US DOE Joint Genome Institute"/>
            <person name="Lucas S."/>
            <person name="Copeland A."/>
            <person name="Lapidus A."/>
            <person name="Cheng J.-F."/>
            <person name="Bruce D."/>
            <person name="Goodwin L."/>
            <person name="Pitluck S."/>
            <person name="Chertkov O."/>
            <person name="Detter J.C."/>
            <person name="Han C."/>
            <person name="Tapia R."/>
            <person name="Land M."/>
            <person name="Hauser L."/>
            <person name="Jeffries C."/>
            <person name="Kyrpides N."/>
            <person name="Ivanova N."/>
            <person name="Mikhailova N."/>
            <person name="Brumm P."/>
            <person name="Mead D."/>
            <person name="Woyke T."/>
        </authorList>
    </citation>
    <scope>NUCLEOTIDE SEQUENCE [LARGE SCALE GENOMIC DNA]</scope>
    <source>
        <strain evidence="12">ATCC 21833 / DSM 2522 / FERM P-1141 / JCM 9156 / N-4</strain>
    </source>
</reference>
<dbReference type="STRING" id="649639.Bcell_1297"/>
<dbReference type="PANTHER" id="PTHR24421">
    <property type="entry name" value="NITRATE/NITRITE SENSOR PROTEIN NARX-RELATED"/>
    <property type="match status" value="1"/>
</dbReference>
<dbReference type="Pfam" id="PF07730">
    <property type="entry name" value="HisKA_3"/>
    <property type="match status" value="1"/>
</dbReference>
<dbReference type="GO" id="GO:0016020">
    <property type="term" value="C:membrane"/>
    <property type="evidence" value="ECO:0007669"/>
    <property type="project" value="InterPro"/>
</dbReference>
<protein>
    <recommendedName>
        <fullName evidence="2">histidine kinase</fullName>
        <ecNumber evidence="2">2.7.13.3</ecNumber>
    </recommendedName>
</protein>
<dbReference type="EMBL" id="CP002394">
    <property type="protein sequence ID" value="ADU29562.1"/>
    <property type="molecule type" value="Genomic_DNA"/>
</dbReference>
<dbReference type="InterPro" id="IPR050482">
    <property type="entry name" value="Sensor_HK_TwoCompSys"/>
</dbReference>
<accession>E6TSQ4</accession>
<evidence type="ECO:0000313" key="11">
    <source>
        <dbReference type="EMBL" id="ADU29562.1"/>
    </source>
</evidence>
<dbReference type="SUPFAM" id="SSF55874">
    <property type="entry name" value="ATPase domain of HSP90 chaperone/DNA topoisomerase II/histidine kinase"/>
    <property type="match status" value="1"/>
</dbReference>
<dbReference type="InterPro" id="IPR011712">
    <property type="entry name" value="Sig_transdc_His_kin_sub3_dim/P"/>
</dbReference>
<evidence type="ECO:0000256" key="6">
    <source>
        <dbReference type="ARBA" id="ARBA00022777"/>
    </source>
</evidence>
<feature type="transmembrane region" description="Helical" evidence="9">
    <location>
        <begin position="65"/>
        <end position="86"/>
    </location>
</feature>
<evidence type="ECO:0000256" key="5">
    <source>
        <dbReference type="ARBA" id="ARBA00022741"/>
    </source>
</evidence>
<evidence type="ECO:0000256" key="7">
    <source>
        <dbReference type="ARBA" id="ARBA00022840"/>
    </source>
</evidence>
<feature type="domain" description="Histidine kinase/HSP90-like ATPase" evidence="10">
    <location>
        <begin position="274"/>
        <end position="363"/>
    </location>
</feature>
<evidence type="ECO:0000256" key="4">
    <source>
        <dbReference type="ARBA" id="ARBA00022679"/>
    </source>
</evidence>
<organism evidence="11 12">
    <name type="scientific">Evansella cellulosilytica (strain ATCC 21833 / DSM 2522 / FERM P-1141 / JCM 9156 / N-4)</name>
    <name type="common">Bacillus cellulosilyticus</name>
    <dbReference type="NCBI Taxonomy" id="649639"/>
    <lineage>
        <taxon>Bacteria</taxon>
        <taxon>Bacillati</taxon>
        <taxon>Bacillota</taxon>
        <taxon>Bacilli</taxon>
        <taxon>Bacillales</taxon>
        <taxon>Bacillaceae</taxon>
        <taxon>Evansella</taxon>
    </lineage>
</organism>
<comment type="catalytic activity">
    <reaction evidence="1">
        <text>ATP + protein L-histidine = ADP + protein N-phospho-L-histidine.</text>
        <dbReference type="EC" id="2.7.13.3"/>
    </reaction>
</comment>
<dbReference type="PANTHER" id="PTHR24421:SF10">
    <property type="entry name" value="NITRATE_NITRITE SENSOR PROTEIN NARQ"/>
    <property type="match status" value="1"/>
</dbReference>
<proteinExistence type="predicted"/>
<evidence type="ECO:0000259" key="10">
    <source>
        <dbReference type="SMART" id="SM00387"/>
    </source>
</evidence>
<dbReference type="Gene3D" id="1.20.5.1930">
    <property type="match status" value="1"/>
</dbReference>
<keyword evidence="8" id="KW-0902">Two-component regulatory system</keyword>
<dbReference type="EC" id="2.7.13.3" evidence="2"/>
<keyword evidence="12" id="KW-1185">Reference proteome</keyword>
<dbReference type="eggNOG" id="COG4585">
    <property type="taxonomic scope" value="Bacteria"/>
</dbReference>
<evidence type="ECO:0000256" key="1">
    <source>
        <dbReference type="ARBA" id="ARBA00000085"/>
    </source>
</evidence>
<evidence type="ECO:0000256" key="8">
    <source>
        <dbReference type="ARBA" id="ARBA00023012"/>
    </source>
</evidence>
<dbReference type="CDD" id="cd16917">
    <property type="entry name" value="HATPase_UhpB-NarQ-NarX-like"/>
    <property type="match status" value="1"/>
</dbReference>
<keyword evidence="6 11" id="KW-0418">Kinase</keyword>
<keyword evidence="9" id="KW-0472">Membrane</keyword>
<evidence type="ECO:0000313" key="12">
    <source>
        <dbReference type="Proteomes" id="UP000001401"/>
    </source>
</evidence>
<keyword evidence="4" id="KW-0808">Transferase</keyword>
<dbReference type="Proteomes" id="UP000001401">
    <property type="component" value="Chromosome"/>
</dbReference>
<dbReference type="GO" id="GO:0005524">
    <property type="term" value="F:ATP binding"/>
    <property type="evidence" value="ECO:0007669"/>
    <property type="project" value="UniProtKB-KW"/>
</dbReference>
<feature type="transmembrane region" description="Helical" evidence="9">
    <location>
        <begin position="12"/>
        <end position="29"/>
    </location>
</feature>
<keyword evidence="9" id="KW-1133">Transmembrane helix</keyword>
<sequence length="369" mass="42197">MNVFQWTSQNATIIWRTTGLLLLFFLWLMSDSREVGVILLLFLAIMSGARARFRLPGWTSIIDQAACFIAMLYWEPAAFFLAIPLFEAFLSRKIMYSIPIMIFPFVYSELLSLTLIVVYIQSALSGAMISGWRKEATIYLQEADRQRKDRYELESLKEELLFANVEGARMAELSERNRIARQLHDDVGHELTASVLALQAFEQLWKEGDPQAKEMFTQVQQRMTKSAEYLRETVHNLKPVQEFGVEGIEEITRHFSICPVALHVYGDTSKVPPYLWNILYPCLKEALTNIVRHAEPTKVDVTLDVSTHIVRLSVYNDGVVEQKKDVGVGLRNLRQRAKAVGGSIAIDGDEEGFRFICVLPLENNDKRRS</sequence>
<dbReference type="SMART" id="SM00387">
    <property type="entry name" value="HATPase_c"/>
    <property type="match status" value="1"/>
</dbReference>
<keyword evidence="7" id="KW-0067">ATP-binding</keyword>
<keyword evidence="3" id="KW-0597">Phosphoprotein</keyword>
<gene>
    <name evidence="11" type="ordered locus">Bcell_1297</name>
</gene>
<keyword evidence="5" id="KW-0547">Nucleotide-binding</keyword>
<name>E6TSQ4_EVAC2</name>
<dbReference type="InterPro" id="IPR003594">
    <property type="entry name" value="HATPase_dom"/>
</dbReference>
<dbReference type="GO" id="GO:0000155">
    <property type="term" value="F:phosphorelay sensor kinase activity"/>
    <property type="evidence" value="ECO:0007669"/>
    <property type="project" value="InterPro"/>
</dbReference>
<dbReference type="OrthoDB" id="199946at2"/>
<dbReference type="HOGENOM" id="CLU_000445_20_3_9"/>
<dbReference type="InterPro" id="IPR036890">
    <property type="entry name" value="HATPase_C_sf"/>
</dbReference>
<dbReference type="AlphaFoldDB" id="E6TSQ4"/>
<dbReference type="Pfam" id="PF02518">
    <property type="entry name" value="HATPase_c"/>
    <property type="match status" value="1"/>
</dbReference>
<feature type="transmembrane region" description="Helical" evidence="9">
    <location>
        <begin position="35"/>
        <end position="53"/>
    </location>
</feature>
<dbReference type="Gene3D" id="3.30.565.10">
    <property type="entry name" value="Histidine kinase-like ATPase, C-terminal domain"/>
    <property type="match status" value="1"/>
</dbReference>
<dbReference type="KEGG" id="bco:Bcell_1297"/>
<evidence type="ECO:0000256" key="3">
    <source>
        <dbReference type="ARBA" id="ARBA00022553"/>
    </source>
</evidence>
<keyword evidence="9" id="KW-0812">Transmembrane</keyword>
<dbReference type="GO" id="GO:0046983">
    <property type="term" value="F:protein dimerization activity"/>
    <property type="evidence" value="ECO:0007669"/>
    <property type="project" value="InterPro"/>
</dbReference>
<dbReference type="RefSeq" id="WP_013487901.1">
    <property type="nucleotide sequence ID" value="NC_014829.1"/>
</dbReference>
<evidence type="ECO:0000256" key="2">
    <source>
        <dbReference type="ARBA" id="ARBA00012438"/>
    </source>
</evidence>
<evidence type="ECO:0000256" key="9">
    <source>
        <dbReference type="SAM" id="Phobius"/>
    </source>
</evidence>
<feature type="transmembrane region" description="Helical" evidence="9">
    <location>
        <begin position="98"/>
        <end position="120"/>
    </location>
</feature>